<evidence type="ECO:0000256" key="3">
    <source>
        <dbReference type="SAM" id="Phobius"/>
    </source>
</evidence>
<accession>A0A520MNQ1</accession>
<dbReference type="NCBIfam" id="TIGR04211">
    <property type="entry name" value="SH3_and_anchor"/>
    <property type="match status" value="1"/>
</dbReference>
<reference evidence="4 5" key="1">
    <citation type="submission" date="2019-02" db="EMBL/GenBank/DDBJ databases">
        <title>Prokaryotic population dynamics and viral predation in marine succession experiment using metagenomics: the confinement effect.</title>
        <authorList>
            <person name="Haro-Moreno J.M."/>
            <person name="Rodriguez-Valera F."/>
            <person name="Lopez-Perez M."/>
        </authorList>
    </citation>
    <scope>NUCLEOTIDE SEQUENCE [LARGE SCALE GENOMIC DNA]</scope>
    <source>
        <strain evidence="4">MED-G170</strain>
    </source>
</reference>
<evidence type="ECO:0000256" key="2">
    <source>
        <dbReference type="SAM" id="Coils"/>
    </source>
</evidence>
<proteinExistence type="predicted"/>
<evidence type="ECO:0000256" key="1">
    <source>
        <dbReference type="ARBA" id="ARBA00022729"/>
    </source>
</evidence>
<gene>
    <name evidence="4" type="ORF">EVB03_00265</name>
</gene>
<evidence type="ECO:0000313" key="4">
    <source>
        <dbReference type="EMBL" id="RZO22834.1"/>
    </source>
</evidence>
<comment type="caution">
    <text evidence="4">The sequence shown here is derived from an EMBL/GenBank/DDBJ whole genome shotgun (WGS) entry which is preliminary data.</text>
</comment>
<keyword evidence="2" id="KW-0175">Coiled coil</keyword>
<dbReference type="Proteomes" id="UP000315889">
    <property type="component" value="Unassembled WGS sequence"/>
</dbReference>
<name>A0A520MNQ1_9GAMM</name>
<dbReference type="EMBL" id="SHBP01000001">
    <property type="protein sequence ID" value="RZO22834.1"/>
    <property type="molecule type" value="Genomic_DNA"/>
</dbReference>
<feature type="transmembrane region" description="Helical" evidence="3">
    <location>
        <begin position="244"/>
        <end position="261"/>
    </location>
</feature>
<dbReference type="Gene3D" id="2.30.30.40">
    <property type="entry name" value="SH3 Domains"/>
    <property type="match status" value="1"/>
</dbReference>
<dbReference type="InterPro" id="IPR016476">
    <property type="entry name" value="SH3_dom_pro"/>
</dbReference>
<dbReference type="AlphaFoldDB" id="A0A520MNQ1"/>
<keyword evidence="3" id="KW-0812">Transmembrane</keyword>
<evidence type="ECO:0000313" key="5">
    <source>
        <dbReference type="Proteomes" id="UP000315889"/>
    </source>
</evidence>
<feature type="coiled-coil region" evidence="2">
    <location>
        <begin position="145"/>
        <end position="193"/>
    </location>
</feature>
<keyword evidence="3" id="KW-1133">Transmembrane helix</keyword>
<keyword evidence="1" id="KW-0732">Signal</keyword>
<protein>
    <submittedName>
        <fullName evidence="4">TIGR04211 family SH3 domain-containing protein</fullName>
    </submittedName>
</protein>
<keyword evidence="3" id="KW-0472">Membrane</keyword>
<organism evidence="4 5">
    <name type="scientific">SAR92 clade bacterium</name>
    <dbReference type="NCBI Taxonomy" id="2315479"/>
    <lineage>
        <taxon>Bacteria</taxon>
        <taxon>Pseudomonadati</taxon>
        <taxon>Pseudomonadota</taxon>
        <taxon>Gammaproteobacteria</taxon>
        <taxon>Cellvibrionales</taxon>
        <taxon>Porticoccaceae</taxon>
        <taxon>SAR92 clade</taxon>
    </lineage>
</organism>
<sequence length="274" mass="30782">MILQRSILIQNLMKQTIFTIATLLMLVVPAALGQAPMNTQPAPEIKTETTDPADVVDIEPSVNIVDAEEPLFEPETRYVADEFFVPLRETPCPRCKIVHWGIKSGTQVTLLNLRDGWGLVETSKGYKGWMEEQFIALTPSGKELLEASNTELIRVKTNAEQLNKTISELEQDIDALKQTVTELQEDKQVLNRQLLDVVGLNSDPVALNEQNQTLVKQNHILQSDNDVLIAEVEILENDRRNQSYLYGGLTVFLGALLVVLIPRLKGRKRLSEWG</sequence>